<dbReference type="InterPro" id="IPR002410">
    <property type="entry name" value="Peptidase_S33"/>
</dbReference>
<sequence>MTVTTTSRRFGHTFRSHTLPVPWDPADPGQGTLDLYAREIIPDGGENLPVLIFLQGGPGNPSPRPTGINGWIAEILKTHRLVLLDQRGTGRSGRIDAACPHIDATDLTERLTLLRADLIVEDCERLREHLGVERVSLYGQSFGGFCITTYLSRHPERVDTALLTGGLPTISRGIDDVYRATYTQLARRHRDFYARFDGVEDRIREVCHHLDNSDERLPTGERLSSRRLRLIGTDLGRGAGFDTLSYLFEQPFHEVKGEKRLRRDFLDDVGARVSLERHPLYAVIHESIYGGTVPGATAWSAHRMRTEVDGFAEDADPRDRSVPFYLTGEHVYPWQFEEDPALIPFRNVAEDLAAKDDWSSLYDADAIASSPSVAAAAIYVDDIYVPMQLSLETAEIYRDLRPHITNRFQHDGIHHDGAGILGRLIELVRDH</sequence>
<reference evidence="4" key="1">
    <citation type="submission" date="2020-12" db="EMBL/GenBank/DDBJ databases">
        <title>Genome public.</title>
        <authorList>
            <person name="Sun Q."/>
        </authorList>
    </citation>
    <scope>NUCLEOTIDE SEQUENCE</scope>
    <source>
        <strain evidence="4">CCM 8863</strain>
    </source>
</reference>
<dbReference type="GO" id="GO:0006508">
    <property type="term" value="P:proteolysis"/>
    <property type="evidence" value="ECO:0007669"/>
    <property type="project" value="InterPro"/>
</dbReference>
<dbReference type="InterPro" id="IPR000073">
    <property type="entry name" value="AB_hydrolase_1"/>
</dbReference>
<comment type="caution">
    <text evidence="4">The sequence shown here is derived from an EMBL/GenBank/DDBJ whole genome shotgun (WGS) entry which is preliminary data.</text>
</comment>
<evidence type="ECO:0000256" key="1">
    <source>
        <dbReference type="ARBA" id="ARBA00010088"/>
    </source>
</evidence>
<accession>A0A934I202</accession>
<evidence type="ECO:0000313" key="5">
    <source>
        <dbReference type="Proteomes" id="UP000645966"/>
    </source>
</evidence>
<gene>
    <name evidence="4" type="ORF">JDV75_02470</name>
</gene>
<proteinExistence type="inferred from homology"/>
<dbReference type="GO" id="GO:0004177">
    <property type="term" value="F:aminopeptidase activity"/>
    <property type="evidence" value="ECO:0007669"/>
    <property type="project" value="UniProtKB-EC"/>
</dbReference>
<dbReference type="PRINTS" id="PR00793">
    <property type="entry name" value="PROAMNOPTASE"/>
</dbReference>
<name>A0A934I202_9CORY</name>
<evidence type="ECO:0000259" key="3">
    <source>
        <dbReference type="Pfam" id="PF00561"/>
    </source>
</evidence>
<dbReference type="Pfam" id="PF00561">
    <property type="entry name" value="Abhydrolase_1"/>
    <property type="match status" value="1"/>
</dbReference>
<dbReference type="SUPFAM" id="SSF53474">
    <property type="entry name" value="alpha/beta-Hydrolases"/>
    <property type="match status" value="1"/>
</dbReference>
<comment type="similarity">
    <text evidence="1">Belongs to the peptidase S33 family.</text>
</comment>
<dbReference type="Proteomes" id="UP000645966">
    <property type="component" value="Unassembled WGS sequence"/>
</dbReference>
<keyword evidence="2 4" id="KW-0378">Hydrolase</keyword>
<protein>
    <submittedName>
        <fullName evidence="4">Alpha/beta fold hydrolase</fullName>
    </submittedName>
</protein>
<organism evidence="4 5">
    <name type="scientific">Corynebacterium meridianum</name>
    <dbReference type="NCBI Taxonomy" id="2765363"/>
    <lineage>
        <taxon>Bacteria</taxon>
        <taxon>Bacillati</taxon>
        <taxon>Actinomycetota</taxon>
        <taxon>Actinomycetes</taxon>
        <taxon>Mycobacteriales</taxon>
        <taxon>Corynebacteriaceae</taxon>
        <taxon>Corynebacterium</taxon>
    </lineage>
</organism>
<dbReference type="EMBL" id="JAEIOS010000010">
    <property type="protein sequence ID" value="MBI8988631.1"/>
    <property type="molecule type" value="Genomic_DNA"/>
</dbReference>
<dbReference type="AlphaFoldDB" id="A0A934I202"/>
<dbReference type="InterPro" id="IPR029058">
    <property type="entry name" value="AB_hydrolase_fold"/>
</dbReference>
<dbReference type="PANTHER" id="PTHR43248:SF2">
    <property type="entry name" value="PROLYL AMINOPEPTIDASE"/>
    <property type="match status" value="1"/>
</dbReference>
<feature type="domain" description="AB hydrolase-1" evidence="3">
    <location>
        <begin position="49"/>
        <end position="166"/>
    </location>
</feature>
<dbReference type="Gene3D" id="3.40.50.1820">
    <property type="entry name" value="alpha/beta hydrolase"/>
    <property type="match status" value="1"/>
</dbReference>
<evidence type="ECO:0000256" key="2">
    <source>
        <dbReference type="ARBA" id="ARBA00022801"/>
    </source>
</evidence>
<dbReference type="RefSeq" id="WP_198737686.1">
    <property type="nucleotide sequence ID" value="NZ_JAEIOS010000010.1"/>
</dbReference>
<keyword evidence="5" id="KW-1185">Reference proteome</keyword>
<dbReference type="PANTHER" id="PTHR43248">
    <property type="entry name" value="2-SUCCINYL-6-HYDROXY-2,4-CYCLOHEXADIENE-1-CARBOXYLATE SYNTHASE"/>
    <property type="match status" value="1"/>
</dbReference>
<evidence type="ECO:0000313" key="4">
    <source>
        <dbReference type="EMBL" id="MBI8988631.1"/>
    </source>
</evidence>
<dbReference type="InterPro" id="IPR051601">
    <property type="entry name" value="Serine_prot/Carboxylest_S33"/>
</dbReference>